<evidence type="ECO:0000259" key="1">
    <source>
        <dbReference type="SMART" id="SM00871"/>
    </source>
</evidence>
<dbReference type="SMART" id="SM00871">
    <property type="entry name" value="AraC_E_bind"/>
    <property type="match status" value="1"/>
</dbReference>
<dbReference type="Gene3D" id="3.20.80.10">
    <property type="entry name" value="Regulatory factor, effector binding domain"/>
    <property type="match status" value="1"/>
</dbReference>
<name>A0A1E5KYQ5_9ENTE</name>
<dbReference type="STRING" id="762845.BCR26_01270"/>
<dbReference type="InterPro" id="IPR010499">
    <property type="entry name" value="AraC_E-bd"/>
</dbReference>
<dbReference type="AlphaFoldDB" id="A0A1E5KYQ5"/>
<dbReference type="OrthoDB" id="3173400at2"/>
<dbReference type="RefSeq" id="WP_069697889.1">
    <property type="nucleotide sequence ID" value="NZ_JAGGMA010000002.1"/>
</dbReference>
<dbReference type="InterPro" id="IPR053182">
    <property type="entry name" value="YobU-like_regulator"/>
</dbReference>
<gene>
    <name evidence="2" type="ORF">BCR26_01270</name>
</gene>
<reference evidence="2 3" key="1">
    <citation type="submission" date="2016-09" db="EMBL/GenBank/DDBJ databases">
        <authorList>
            <person name="Capua I."/>
            <person name="De Benedictis P."/>
            <person name="Joannis T."/>
            <person name="Lombin L.H."/>
            <person name="Cattoli G."/>
        </authorList>
    </citation>
    <scope>NUCLEOTIDE SEQUENCE [LARGE SCALE GENOMIC DNA]</scope>
    <source>
        <strain evidence="2 3">LMG 25899</strain>
    </source>
</reference>
<organism evidence="2 3">
    <name type="scientific">Enterococcus rivorum</name>
    <dbReference type="NCBI Taxonomy" id="762845"/>
    <lineage>
        <taxon>Bacteria</taxon>
        <taxon>Bacillati</taxon>
        <taxon>Bacillota</taxon>
        <taxon>Bacilli</taxon>
        <taxon>Lactobacillales</taxon>
        <taxon>Enterococcaceae</taxon>
        <taxon>Enterococcus</taxon>
    </lineage>
</organism>
<dbReference type="PANTHER" id="PTHR36444">
    <property type="entry name" value="TRANSCRIPTIONAL REGULATOR PROTEIN YOBU-RELATED"/>
    <property type="match status" value="1"/>
</dbReference>
<dbReference type="Proteomes" id="UP000095256">
    <property type="component" value="Unassembled WGS sequence"/>
</dbReference>
<accession>A0A1E5KYQ5</accession>
<proteinExistence type="predicted"/>
<dbReference type="PANTHER" id="PTHR36444:SF2">
    <property type="entry name" value="TRANSCRIPTIONAL REGULATOR PROTEIN YOBU-RELATED"/>
    <property type="match status" value="1"/>
</dbReference>
<dbReference type="InterPro" id="IPR029441">
    <property type="entry name" value="Cass2"/>
</dbReference>
<dbReference type="InterPro" id="IPR011256">
    <property type="entry name" value="Reg_factor_effector_dom_sf"/>
</dbReference>
<protein>
    <recommendedName>
        <fullName evidence="1">AraC effector-binding domain-containing protein</fullName>
    </recommendedName>
</protein>
<feature type="domain" description="AraC effector-binding" evidence="1">
    <location>
        <begin position="4"/>
        <end position="130"/>
    </location>
</feature>
<sequence>MKLYEIDSVRTNNFSKDVGEKIGQLWSQVMSQVQNDDTVIYGIYHDYENDYHGDYTLTIASEQKTVKRLLDIPSQKYELFPVDTTSEIGVIEAWQKVWSLEEESKIERTYQYDFEKYDLDGTVTLYIGIQ</sequence>
<comment type="caution">
    <text evidence="2">The sequence shown here is derived from an EMBL/GenBank/DDBJ whole genome shotgun (WGS) entry which is preliminary data.</text>
</comment>
<evidence type="ECO:0000313" key="2">
    <source>
        <dbReference type="EMBL" id="OEH82934.1"/>
    </source>
</evidence>
<dbReference type="EMBL" id="MIEK01000012">
    <property type="protein sequence ID" value="OEH82934.1"/>
    <property type="molecule type" value="Genomic_DNA"/>
</dbReference>
<evidence type="ECO:0000313" key="3">
    <source>
        <dbReference type="Proteomes" id="UP000095256"/>
    </source>
</evidence>
<dbReference type="Pfam" id="PF14526">
    <property type="entry name" value="Cass2"/>
    <property type="match status" value="1"/>
</dbReference>
<keyword evidence="3" id="KW-1185">Reference proteome</keyword>
<dbReference type="SUPFAM" id="SSF55136">
    <property type="entry name" value="Probable bacterial effector-binding domain"/>
    <property type="match status" value="1"/>
</dbReference>